<organism evidence="1 2">
    <name type="scientific">Luteimonas gilva</name>
    <dbReference type="NCBI Taxonomy" id="2572684"/>
    <lineage>
        <taxon>Bacteria</taxon>
        <taxon>Pseudomonadati</taxon>
        <taxon>Pseudomonadota</taxon>
        <taxon>Gammaproteobacteria</taxon>
        <taxon>Lysobacterales</taxon>
        <taxon>Lysobacteraceae</taxon>
        <taxon>Luteimonas</taxon>
    </lineage>
</organism>
<dbReference type="Proteomes" id="UP000308707">
    <property type="component" value="Unassembled WGS sequence"/>
</dbReference>
<evidence type="ECO:0000313" key="1">
    <source>
        <dbReference type="EMBL" id="TKR33297.1"/>
    </source>
</evidence>
<proteinExistence type="predicted"/>
<sequence>MMERPPCWPEGRPCPNACAEQRYQRVVYNHTPLYGPWAGYRFAGADLVAPDGQRIDERRMQGLLWRDAMELRRAGLASRRQAERRRPVKVVIVDFQDYRENGVAAA</sequence>
<protein>
    <submittedName>
        <fullName evidence="1">Uncharacterized protein</fullName>
    </submittedName>
</protein>
<dbReference type="AlphaFoldDB" id="A0A4U5JYH6"/>
<name>A0A4U5JYH6_9GAMM</name>
<reference evidence="1 2" key="1">
    <citation type="submission" date="2019-04" db="EMBL/GenBank/DDBJ databases">
        <title>Reference strain of H23.</title>
        <authorList>
            <person name="Luo X."/>
        </authorList>
    </citation>
    <scope>NUCLEOTIDE SEQUENCE [LARGE SCALE GENOMIC DNA]</scope>
    <source>
        <strain evidence="1 2">H23</strain>
    </source>
</reference>
<accession>A0A4U5JYH6</accession>
<dbReference type="OrthoDB" id="6027400at2"/>
<gene>
    <name evidence="1" type="ORF">FCE95_03030</name>
</gene>
<dbReference type="EMBL" id="SZUA01000001">
    <property type="protein sequence ID" value="TKR33297.1"/>
    <property type="molecule type" value="Genomic_DNA"/>
</dbReference>
<evidence type="ECO:0000313" key="2">
    <source>
        <dbReference type="Proteomes" id="UP000308707"/>
    </source>
</evidence>
<dbReference type="RefSeq" id="WP_137265506.1">
    <property type="nucleotide sequence ID" value="NZ_SZUA01000001.1"/>
</dbReference>
<keyword evidence="2" id="KW-1185">Reference proteome</keyword>
<comment type="caution">
    <text evidence="1">The sequence shown here is derived from an EMBL/GenBank/DDBJ whole genome shotgun (WGS) entry which is preliminary data.</text>
</comment>